<evidence type="ECO:0008006" key="4">
    <source>
        <dbReference type="Google" id="ProtNLM"/>
    </source>
</evidence>
<reference evidence="2 3" key="1">
    <citation type="submission" date="2019-03" db="EMBL/GenBank/DDBJ databases">
        <title>Sequencing the genomes of 1000 actinobacteria strains.</title>
        <authorList>
            <person name="Klenk H.-P."/>
        </authorList>
    </citation>
    <scope>NUCLEOTIDE SEQUENCE [LARGE SCALE GENOMIC DNA]</scope>
    <source>
        <strain evidence="2 3">DSM 44969</strain>
    </source>
</reference>
<dbReference type="AlphaFoldDB" id="A0A4R1IBN8"/>
<feature type="transmembrane region" description="Helical" evidence="1">
    <location>
        <begin position="106"/>
        <end position="123"/>
    </location>
</feature>
<evidence type="ECO:0000313" key="2">
    <source>
        <dbReference type="EMBL" id="TCK27872.1"/>
    </source>
</evidence>
<comment type="caution">
    <text evidence="2">The sequence shown here is derived from an EMBL/GenBank/DDBJ whole genome shotgun (WGS) entry which is preliminary data.</text>
</comment>
<feature type="transmembrane region" description="Helical" evidence="1">
    <location>
        <begin position="12"/>
        <end position="32"/>
    </location>
</feature>
<proteinExistence type="predicted"/>
<accession>A0A4R1IBN8</accession>
<keyword evidence="1" id="KW-0472">Membrane</keyword>
<gene>
    <name evidence="2" type="ORF">EV378_3754</name>
</gene>
<dbReference type="OrthoDB" id="582306at2"/>
<feature type="transmembrane region" description="Helical" evidence="1">
    <location>
        <begin position="52"/>
        <end position="70"/>
    </location>
</feature>
<protein>
    <recommendedName>
        <fullName evidence="4">Flagellar biosynthetic protein FliP</fullName>
    </recommendedName>
</protein>
<evidence type="ECO:0000256" key="1">
    <source>
        <dbReference type="SAM" id="Phobius"/>
    </source>
</evidence>
<organism evidence="2 3">
    <name type="scientific">Pseudonocardia endophytica</name>
    <dbReference type="NCBI Taxonomy" id="401976"/>
    <lineage>
        <taxon>Bacteria</taxon>
        <taxon>Bacillati</taxon>
        <taxon>Actinomycetota</taxon>
        <taxon>Actinomycetes</taxon>
        <taxon>Pseudonocardiales</taxon>
        <taxon>Pseudonocardiaceae</taxon>
        <taxon>Pseudonocardia</taxon>
    </lineage>
</organism>
<dbReference type="EMBL" id="SMFZ01000001">
    <property type="protein sequence ID" value="TCK27872.1"/>
    <property type="molecule type" value="Genomic_DNA"/>
</dbReference>
<feature type="transmembrane region" description="Helical" evidence="1">
    <location>
        <begin position="82"/>
        <end position="100"/>
    </location>
</feature>
<keyword evidence="1" id="KW-1133">Transmembrane helix</keyword>
<keyword evidence="3" id="KW-1185">Reference proteome</keyword>
<dbReference type="RefSeq" id="WP_132427126.1">
    <property type="nucleotide sequence ID" value="NZ_SMFZ01000001.1"/>
</dbReference>
<name>A0A4R1IBN8_PSEEN</name>
<evidence type="ECO:0000313" key="3">
    <source>
        <dbReference type="Proteomes" id="UP000295560"/>
    </source>
</evidence>
<keyword evidence="1" id="KW-0812">Transmembrane</keyword>
<dbReference type="Proteomes" id="UP000295560">
    <property type="component" value="Unassembled WGS sequence"/>
</dbReference>
<sequence>MTAAVTGRRFVLHYVEMVVAMLVGMVVLGGLLRVGLAMAGVGYSMERFPEVTIVEMAVTMIVGMAAWMRFRGHGWPGTLEMSAAMALPAIVVLVPVWLGVLDAGTAMAVEHVAMFALMFLVMLRRRGEYAH</sequence>